<proteinExistence type="predicted"/>
<dbReference type="RefSeq" id="WP_133431371.1">
    <property type="nucleotide sequence ID" value="NZ_CP092172.1"/>
</dbReference>
<evidence type="ECO:0000313" key="2">
    <source>
        <dbReference type="EMBL" id="TDL98430.1"/>
    </source>
</evidence>
<dbReference type="GO" id="GO:0005886">
    <property type="term" value="C:plasma membrane"/>
    <property type="evidence" value="ECO:0007669"/>
    <property type="project" value="TreeGrafter"/>
</dbReference>
<sequence length="166" mass="19573">MFNSKMKALRILENEHLLIRHLMQEWFEELQAATHAESEMVARLHMKKIKDLLVAFASVLTKHQQKEERFFFPILGAYVGTNQGPVVTIEAEHDEMNQYFEHFMSHPSVELSLEQMKLLLKDLNEGYEILMVHMYKEESVLFPMAEKVFKIKDEETLLDAVNTKIY</sequence>
<reference evidence="2 3" key="1">
    <citation type="submission" date="2019-01" db="EMBL/GenBank/DDBJ databases">
        <title>Draft genome sequences of the type strains of six Macrococcus species.</title>
        <authorList>
            <person name="Mazhar S."/>
            <person name="Altermann E."/>
            <person name="Hill C."/>
            <person name="Mcauliffe O."/>
        </authorList>
    </citation>
    <scope>NUCLEOTIDE SEQUENCE [LARGE SCALE GENOMIC DNA]</scope>
    <source>
        <strain evidence="2 3">CCM4811</strain>
    </source>
</reference>
<dbReference type="OrthoDB" id="9792554at2"/>
<dbReference type="PANTHER" id="PTHR39966">
    <property type="entry name" value="BLL2471 PROTEIN-RELATED"/>
    <property type="match status" value="1"/>
</dbReference>
<organism evidence="2 3">
    <name type="scientific">Macrococcus brunensis</name>
    <dbReference type="NCBI Taxonomy" id="198483"/>
    <lineage>
        <taxon>Bacteria</taxon>
        <taxon>Bacillati</taxon>
        <taxon>Bacillota</taxon>
        <taxon>Bacilli</taxon>
        <taxon>Bacillales</taxon>
        <taxon>Staphylococcaceae</taxon>
        <taxon>Macrococcus</taxon>
    </lineage>
</organism>
<comment type="caution">
    <text evidence="2">The sequence shown here is derived from an EMBL/GenBank/DDBJ whole genome shotgun (WGS) entry which is preliminary data.</text>
</comment>
<accession>A0A4R6BEZ9</accession>
<name>A0A4R6BEZ9_9STAP</name>
<dbReference type="Gene3D" id="1.20.120.520">
    <property type="entry name" value="nmb1532 protein domain like"/>
    <property type="match status" value="1"/>
</dbReference>
<dbReference type="InterPro" id="IPR012312">
    <property type="entry name" value="Hemerythrin-like"/>
</dbReference>
<evidence type="ECO:0000313" key="3">
    <source>
        <dbReference type="Proteomes" id="UP000295310"/>
    </source>
</evidence>
<evidence type="ECO:0000259" key="1">
    <source>
        <dbReference type="Pfam" id="PF01814"/>
    </source>
</evidence>
<keyword evidence="3" id="KW-1185">Reference proteome</keyword>
<feature type="domain" description="Hemerythrin-like" evidence="1">
    <location>
        <begin position="9"/>
        <end position="145"/>
    </location>
</feature>
<dbReference type="Pfam" id="PF01814">
    <property type="entry name" value="Hemerythrin"/>
    <property type="match status" value="1"/>
</dbReference>
<dbReference type="AlphaFoldDB" id="A0A4R6BEZ9"/>
<gene>
    <name evidence="2" type="ORF">ERX27_03065</name>
</gene>
<dbReference type="PANTHER" id="PTHR39966:SF1">
    <property type="entry name" value="HEMERYTHRIN-LIKE DOMAIN-CONTAINING PROTEIN"/>
    <property type="match status" value="1"/>
</dbReference>
<protein>
    <submittedName>
        <fullName evidence="2">Hemerythrin domain-containing protein</fullName>
    </submittedName>
</protein>
<dbReference type="Proteomes" id="UP000295310">
    <property type="component" value="Unassembled WGS sequence"/>
</dbReference>
<dbReference type="EMBL" id="SCWA01000004">
    <property type="protein sequence ID" value="TDL98430.1"/>
    <property type="molecule type" value="Genomic_DNA"/>
</dbReference>